<feature type="transmembrane region" description="Helical" evidence="7">
    <location>
        <begin position="20"/>
        <end position="43"/>
    </location>
</feature>
<dbReference type="EMBL" id="JACJQH010000010">
    <property type="protein sequence ID" value="MBD2195429.1"/>
    <property type="molecule type" value="Genomic_DNA"/>
</dbReference>
<evidence type="ECO:0000313" key="9">
    <source>
        <dbReference type="Proteomes" id="UP000658514"/>
    </source>
</evidence>
<feature type="transmembrane region" description="Helical" evidence="7">
    <location>
        <begin position="227"/>
        <end position="250"/>
    </location>
</feature>
<keyword evidence="9" id="KW-1185">Reference proteome</keyword>
<dbReference type="Pfam" id="PF07690">
    <property type="entry name" value="MFS_1"/>
    <property type="match status" value="1"/>
</dbReference>
<feature type="transmembrane region" description="Helical" evidence="7">
    <location>
        <begin position="175"/>
        <end position="194"/>
    </location>
</feature>
<organism evidence="8 9">
    <name type="scientific">Calothrix parietina FACHB-288</name>
    <dbReference type="NCBI Taxonomy" id="2692896"/>
    <lineage>
        <taxon>Bacteria</taxon>
        <taxon>Bacillati</taxon>
        <taxon>Cyanobacteriota</taxon>
        <taxon>Cyanophyceae</taxon>
        <taxon>Nostocales</taxon>
        <taxon>Calotrichaceae</taxon>
        <taxon>Calothrix</taxon>
    </lineage>
</organism>
<reference evidence="8 9" key="1">
    <citation type="journal article" date="2020" name="ISME J.">
        <title>Comparative genomics reveals insights into cyanobacterial evolution and habitat adaptation.</title>
        <authorList>
            <person name="Chen M.Y."/>
            <person name="Teng W.K."/>
            <person name="Zhao L."/>
            <person name="Hu C.X."/>
            <person name="Zhou Y.K."/>
            <person name="Han B.P."/>
            <person name="Song L.R."/>
            <person name="Shu W.S."/>
        </authorList>
    </citation>
    <scope>NUCLEOTIDE SEQUENCE [LARGE SCALE GENOMIC DNA]</scope>
    <source>
        <strain evidence="8 9">FACHB-288</strain>
    </source>
</reference>
<evidence type="ECO:0000256" key="3">
    <source>
        <dbReference type="ARBA" id="ARBA00022475"/>
    </source>
</evidence>
<evidence type="ECO:0000256" key="7">
    <source>
        <dbReference type="SAM" id="Phobius"/>
    </source>
</evidence>
<dbReference type="InterPro" id="IPR036259">
    <property type="entry name" value="MFS_trans_sf"/>
</dbReference>
<feature type="transmembrane region" description="Helical" evidence="7">
    <location>
        <begin position="290"/>
        <end position="310"/>
    </location>
</feature>
<feature type="transmembrane region" description="Helical" evidence="7">
    <location>
        <begin position="49"/>
        <end position="74"/>
    </location>
</feature>
<feature type="transmembrane region" description="Helical" evidence="7">
    <location>
        <begin position="148"/>
        <end position="169"/>
    </location>
</feature>
<keyword evidence="2" id="KW-0813">Transport</keyword>
<dbReference type="SUPFAM" id="SSF103473">
    <property type="entry name" value="MFS general substrate transporter"/>
    <property type="match status" value="1"/>
</dbReference>
<protein>
    <submittedName>
        <fullName evidence="8">MFS transporter</fullName>
    </submittedName>
</protein>
<gene>
    <name evidence="8" type="ORF">H6G24_08000</name>
</gene>
<accession>A0ABR8A6G6</accession>
<dbReference type="PANTHER" id="PTHR43266:SF2">
    <property type="entry name" value="MAJOR FACILITATOR SUPERFAMILY (MFS) PROFILE DOMAIN-CONTAINING PROTEIN"/>
    <property type="match status" value="1"/>
</dbReference>
<dbReference type="Proteomes" id="UP000658514">
    <property type="component" value="Unassembled WGS sequence"/>
</dbReference>
<comment type="caution">
    <text evidence="8">The sequence shown here is derived from an EMBL/GenBank/DDBJ whole genome shotgun (WGS) entry which is preliminary data.</text>
</comment>
<dbReference type="InterPro" id="IPR011701">
    <property type="entry name" value="MFS"/>
</dbReference>
<proteinExistence type="predicted"/>
<keyword evidence="4 7" id="KW-0812">Transmembrane</keyword>
<dbReference type="PANTHER" id="PTHR43266">
    <property type="entry name" value="MACROLIDE-EFFLUX PROTEIN"/>
    <property type="match status" value="1"/>
</dbReference>
<dbReference type="RefSeq" id="WP_190538455.1">
    <property type="nucleotide sequence ID" value="NZ_CAWPNO010000002.1"/>
</dbReference>
<feature type="transmembrane region" description="Helical" evidence="7">
    <location>
        <begin position="404"/>
        <end position="426"/>
    </location>
</feature>
<feature type="transmembrane region" description="Helical" evidence="7">
    <location>
        <begin position="262"/>
        <end position="283"/>
    </location>
</feature>
<comment type="subcellular location">
    <subcellularLocation>
        <location evidence="1">Cell membrane</location>
        <topology evidence="1">Multi-pass membrane protein</topology>
    </subcellularLocation>
</comment>
<evidence type="ECO:0000256" key="5">
    <source>
        <dbReference type="ARBA" id="ARBA00022989"/>
    </source>
</evidence>
<evidence type="ECO:0000256" key="6">
    <source>
        <dbReference type="ARBA" id="ARBA00023136"/>
    </source>
</evidence>
<keyword evidence="6 7" id="KW-0472">Membrane</keyword>
<feature type="transmembrane region" description="Helical" evidence="7">
    <location>
        <begin position="316"/>
        <end position="339"/>
    </location>
</feature>
<keyword evidence="5 7" id="KW-1133">Transmembrane helix</keyword>
<evidence type="ECO:0000256" key="2">
    <source>
        <dbReference type="ARBA" id="ARBA00022448"/>
    </source>
</evidence>
<dbReference type="Gene3D" id="1.20.1250.20">
    <property type="entry name" value="MFS general substrate transporter like domains"/>
    <property type="match status" value="1"/>
</dbReference>
<sequence>MKYVNQLVELIRELRTFTLFWLGQSLSEIGTRLTGFGLSIWVYQNTHAVAQLSLVLFFTTLPGVLITPFVGALVDKWNRKWTIIFSEIGASVVTLSLALLLLTDNLQLWHTYVAAFFTSVCGSFQMTAKAAALPMMVPSKQMGRANGLILFSSAVGQLAAPVLAGLIIVNFQLQGLLLIDFCSYFMGLVTLLIIDIPQPEPSVLSTRGFIAIINDIIYGWENISSRLFLMIIMAFMSINSFVNGMITVLINPLILSFSTATTFGSVMSIAGCGMAAGSMFMSIWGGGKKYLSSLFIFAALNGLGLIIAGIKPSIPIITLGITISFFTLPIILSINNTIWQNSLNPSVQGRVLGLFYTVTGLAAAFGNLGASPLTDKILEPMLEPDGILANSIGKLIETGSGRGIGFLMIIAGLLMLVVSISLYSYFAWNKINEVTNTEVIINNQEIINDL</sequence>
<keyword evidence="3" id="KW-1003">Cell membrane</keyword>
<feature type="transmembrane region" description="Helical" evidence="7">
    <location>
        <begin position="351"/>
        <end position="370"/>
    </location>
</feature>
<evidence type="ECO:0000256" key="4">
    <source>
        <dbReference type="ARBA" id="ARBA00022692"/>
    </source>
</evidence>
<evidence type="ECO:0000313" key="8">
    <source>
        <dbReference type="EMBL" id="MBD2195429.1"/>
    </source>
</evidence>
<name>A0ABR8A6G6_9CYAN</name>
<dbReference type="CDD" id="cd06173">
    <property type="entry name" value="MFS_MefA_like"/>
    <property type="match status" value="1"/>
</dbReference>
<feature type="transmembrane region" description="Helical" evidence="7">
    <location>
        <begin position="81"/>
        <end position="102"/>
    </location>
</feature>
<evidence type="ECO:0000256" key="1">
    <source>
        <dbReference type="ARBA" id="ARBA00004651"/>
    </source>
</evidence>
<feature type="transmembrane region" description="Helical" evidence="7">
    <location>
        <begin position="108"/>
        <end position="127"/>
    </location>
</feature>